<accession>D3E323</accession>
<evidence type="ECO:0000256" key="2">
    <source>
        <dbReference type="ARBA" id="ARBA00022448"/>
    </source>
</evidence>
<dbReference type="KEGG" id="mru:mru_1083"/>
<dbReference type="Gene3D" id="1.20.120.350">
    <property type="entry name" value="Voltage-gated potassium channels. Chain C"/>
    <property type="match status" value="1"/>
</dbReference>
<dbReference type="eggNOG" id="arCOG03832">
    <property type="taxonomic scope" value="Archaea"/>
</dbReference>
<name>D3E323_METRM</name>
<feature type="coiled-coil region" evidence="8">
    <location>
        <begin position="227"/>
        <end position="289"/>
    </location>
</feature>
<protein>
    <submittedName>
        <fullName evidence="11">Ion transport protein</fullName>
    </submittedName>
</protein>
<dbReference type="InterPro" id="IPR027359">
    <property type="entry name" value="Volt_channel_dom_sf"/>
</dbReference>
<keyword evidence="4 9" id="KW-1133">Transmembrane helix</keyword>
<dbReference type="eggNOG" id="arCOG01964">
    <property type="taxonomic scope" value="Archaea"/>
</dbReference>
<evidence type="ECO:0000313" key="11">
    <source>
        <dbReference type="EMBL" id="ADC46934.1"/>
    </source>
</evidence>
<dbReference type="PRINTS" id="PR00169">
    <property type="entry name" value="KCHANNEL"/>
</dbReference>
<feature type="transmembrane region" description="Helical" evidence="9">
    <location>
        <begin position="12"/>
        <end position="30"/>
    </location>
</feature>
<dbReference type="Proteomes" id="UP000008680">
    <property type="component" value="Chromosome"/>
</dbReference>
<dbReference type="Gene3D" id="1.20.5.1700">
    <property type="match status" value="1"/>
</dbReference>
<sequence length="293" mass="33837">MNQKLSNYFNMGLSLYLLLDLILITFTLVFKIENNLYYIIIAIDTILCVILIYEFYNRFKTAENKIHFSIRNSTEILAGIPIDLIFLPFAPNLTVFLTIFNLLKFLKIIGLFLEFFETIDVFLKKTHLDEILGLAILVILVSTLGIYLFDPSINSIFDSLWFVLSTITTVGYGDVLPNSYIGKVIGILILIFGVLIFSAITGAMTSYFARKVFATKDFNITENDDNIRLLKEDLSFNKKNLNNANEKIDKINNDVEKLKRELNEMKEELRESRQLNKELKEEIVILNENLKNK</sequence>
<dbReference type="GeneID" id="8770735"/>
<evidence type="ECO:0000256" key="3">
    <source>
        <dbReference type="ARBA" id="ARBA00022692"/>
    </source>
</evidence>
<dbReference type="SUPFAM" id="SSF81324">
    <property type="entry name" value="Voltage-gated potassium channels"/>
    <property type="match status" value="1"/>
</dbReference>
<dbReference type="GO" id="GO:0001508">
    <property type="term" value="P:action potential"/>
    <property type="evidence" value="ECO:0007669"/>
    <property type="project" value="TreeGrafter"/>
</dbReference>
<dbReference type="HOGENOM" id="CLU_011722_6_1_2"/>
<dbReference type="InterPro" id="IPR028325">
    <property type="entry name" value="VG_K_chnl"/>
</dbReference>
<dbReference type="GO" id="GO:0005249">
    <property type="term" value="F:voltage-gated potassium channel activity"/>
    <property type="evidence" value="ECO:0007669"/>
    <property type="project" value="InterPro"/>
</dbReference>
<dbReference type="Pfam" id="PF07885">
    <property type="entry name" value="Ion_trans_2"/>
    <property type="match status" value="1"/>
</dbReference>
<dbReference type="AlphaFoldDB" id="D3E323"/>
<evidence type="ECO:0000256" key="5">
    <source>
        <dbReference type="ARBA" id="ARBA00023065"/>
    </source>
</evidence>
<evidence type="ECO:0000259" key="10">
    <source>
        <dbReference type="Pfam" id="PF07885"/>
    </source>
</evidence>
<feature type="transmembrane region" description="Helical" evidence="9">
    <location>
        <begin position="156"/>
        <end position="173"/>
    </location>
</feature>
<organism evidence="11 12">
    <name type="scientific">Methanobrevibacter ruminantium (strain ATCC 35063 / DSM 1093 / JCM 13430 / OCM 146 / M1)</name>
    <name type="common">Methanobacterium ruminantium</name>
    <dbReference type="NCBI Taxonomy" id="634498"/>
    <lineage>
        <taxon>Archaea</taxon>
        <taxon>Methanobacteriati</taxon>
        <taxon>Methanobacteriota</taxon>
        <taxon>Methanomada group</taxon>
        <taxon>Methanobacteria</taxon>
        <taxon>Methanobacteriales</taxon>
        <taxon>Methanobacteriaceae</taxon>
        <taxon>Methanobrevibacter</taxon>
    </lineage>
</organism>
<evidence type="ECO:0000313" key="12">
    <source>
        <dbReference type="Proteomes" id="UP000008680"/>
    </source>
</evidence>
<dbReference type="OrthoDB" id="56871at2157"/>
<keyword evidence="8" id="KW-0175">Coiled coil</keyword>
<keyword evidence="5" id="KW-0406">Ion transport</keyword>
<comment type="subcellular location">
    <subcellularLocation>
        <location evidence="1">Membrane</location>
        <topology evidence="1">Multi-pass membrane protein</topology>
    </subcellularLocation>
</comment>
<keyword evidence="7" id="KW-0407">Ion channel</keyword>
<keyword evidence="6 9" id="KW-0472">Membrane</keyword>
<feature type="transmembrane region" description="Helical" evidence="9">
    <location>
        <begin position="131"/>
        <end position="149"/>
    </location>
</feature>
<dbReference type="InterPro" id="IPR013099">
    <property type="entry name" value="K_chnl_dom"/>
</dbReference>
<gene>
    <name evidence="11" type="ordered locus">mru_1083</name>
</gene>
<evidence type="ECO:0000256" key="9">
    <source>
        <dbReference type="SAM" id="Phobius"/>
    </source>
</evidence>
<evidence type="ECO:0000256" key="4">
    <source>
        <dbReference type="ARBA" id="ARBA00022989"/>
    </source>
</evidence>
<keyword evidence="3 9" id="KW-0812">Transmembrane</keyword>
<dbReference type="PATRIC" id="fig|634498.28.peg.1085"/>
<feature type="transmembrane region" description="Helical" evidence="9">
    <location>
        <begin position="76"/>
        <end position="103"/>
    </location>
</feature>
<evidence type="ECO:0000256" key="6">
    <source>
        <dbReference type="ARBA" id="ARBA00023136"/>
    </source>
</evidence>
<dbReference type="PANTHER" id="PTHR11537">
    <property type="entry name" value="VOLTAGE-GATED POTASSIUM CHANNEL"/>
    <property type="match status" value="1"/>
</dbReference>
<keyword evidence="12" id="KW-1185">Reference proteome</keyword>
<feature type="transmembrane region" description="Helical" evidence="9">
    <location>
        <begin position="36"/>
        <end position="56"/>
    </location>
</feature>
<evidence type="ECO:0000256" key="7">
    <source>
        <dbReference type="ARBA" id="ARBA00023303"/>
    </source>
</evidence>
<dbReference type="RefSeq" id="WP_012955884.1">
    <property type="nucleotide sequence ID" value="NC_013790.1"/>
</dbReference>
<dbReference type="PANTHER" id="PTHR11537:SF254">
    <property type="entry name" value="POTASSIUM VOLTAGE-GATED CHANNEL PROTEIN SHAB"/>
    <property type="match status" value="1"/>
</dbReference>
<keyword evidence="2" id="KW-0813">Transport</keyword>
<dbReference type="Gene3D" id="1.10.287.70">
    <property type="match status" value="1"/>
</dbReference>
<feature type="transmembrane region" description="Helical" evidence="9">
    <location>
        <begin position="185"/>
        <end position="209"/>
    </location>
</feature>
<feature type="domain" description="Potassium channel" evidence="10">
    <location>
        <begin position="136"/>
        <end position="208"/>
    </location>
</feature>
<reference evidence="11 12" key="1">
    <citation type="journal article" date="2010" name="PLoS ONE">
        <title>The genome sequence of the rumen methanogen Methanobrevibacter ruminantium reveals new possibilities for controlling ruminant methane emissions.</title>
        <authorList>
            <person name="Leahy S.C."/>
            <person name="Kelly W.J."/>
            <person name="Altermann E."/>
            <person name="Ronimus R.S."/>
            <person name="Yeoman C.J."/>
            <person name="Pacheco D.M."/>
            <person name="Li D."/>
            <person name="Kong Z."/>
            <person name="McTavish S."/>
            <person name="Sang C."/>
            <person name="Lambie S.C."/>
            <person name="Janssen P.H."/>
            <person name="Dey D."/>
            <person name="Attwood G.T."/>
        </authorList>
    </citation>
    <scope>NUCLEOTIDE SEQUENCE [LARGE SCALE GENOMIC DNA]</scope>
    <source>
        <strain evidence="12">ATCC 35063 / DSM 1093 / JCM 13430 / OCM 146 / M1</strain>
    </source>
</reference>
<evidence type="ECO:0000256" key="1">
    <source>
        <dbReference type="ARBA" id="ARBA00004141"/>
    </source>
</evidence>
<evidence type="ECO:0000256" key="8">
    <source>
        <dbReference type="SAM" id="Coils"/>
    </source>
</evidence>
<dbReference type="GO" id="GO:0008076">
    <property type="term" value="C:voltage-gated potassium channel complex"/>
    <property type="evidence" value="ECO:0007669"/>
    <property type="project" value="InterPro"/>
</dbReference>
<dbReference type="EMBL" id="CP001719">
    <property type="protein sequence ID" value="ADC46934.1"/>
    <property type="molecule type" value="Genomic_DNA"/>
</dbReference>
<proteinExistence type="predicted"/>